<gene>
    <name evidence="1" type="ORF">LASUN_13450</name>
</gene>
<reference evidence="1 2" key="1">
    <citation type="submission" date="2016-09" db="EMBL/GenBank/DDBJ databases">
        <title>Genome Sequence of Lactobacillus sunkii Strain CG01.</title>
        <authorList>
            <person name="Poehlein A."/>
            <person name="Gabris C."/>
            <person name="Bengelsdorf F.R."/>
            <person name="Duerre P."/>
            <person name="Daniel R."/>
        </authorList>
    </citation>
    <scope>NUCLEOTIDE SEQUENCE [LARGE SCALE GENOMIC DNA]</scope>
    <source>
        <strain evidence="1 2">CG_D</strain>
    </source>
</reference>
<comment type="caution">
    <text evidence="1">The sequence shown here is derived from an EMBL/GenBank/DDBJ whole genome shotgun (WGS) entry which is preliminary data.</text>
</comment>
<evidence type="ECO:0000313" key="2">
    <source>
        <dbReference type="Proteomes" id="UP000177010"/>
    </source>
</evidence>
<sequence>MKITEEQISGDLIHRTIVEISPKDLHRIIKIQGDFLDPKESAEKIGTVLEDLFSKSLDDLNI</sequence>
<dbReference type="Proteomes" id="UP000177010">
    <property type="component" value="Unassembled WGS sequence"/>
</dbReference>
<dbReference type="EMBL" id="MIQE01000012">
    <property type="protein sequence ID" value="OFA10795.1"/>
    <property type="molecule type" value="Genomic_DNA"/>
</dbReference>
<accession>A0A1E7XCF1</accession>
<protein>
    <submittedName>
        <fullName evidence="1">Uncharacterized protein</fullName>
    </submittedName>
</protein>
<organism evidence="1 2">
    <name type="scientific">Lentilactobacillus sunkii</name>
    <dbReference type="NCBI Taxonomy" id="481719"/>
    <lineage>
        <taxon>Bacteria</taxon>
        <taxon>Bacillati</taxon>
        <taxon>Bacillota</taxon>
        <taxon>Bacilli</taxon>
        <taxon>Lactobacillales</taxon>
        <taxon>Lactobacillaceae</taxon>
        <taxon>Lentilactobacillus</taxon>
    </lineage>
</organism>
<evidence type="ECO:0000313" key="1">
    <source>
        <dbReference type="EMBL" id="OFA10795.1"/>
    </source>
</evidence>
<dbReference type="RefSeq" id="WP_070367865.1">
    <property type="nucleotide sequence ID" value="NZ_JAZHVW010000002.1"/>
</dbReference>
<dbReference type="STRING" id="481719.LASUN_13450"/>
<dbReference type="AlphaFoldDB" id="A0A1E7XCF1"/>
<name>A0A1E7XCF1_9LACO</name>
<proteinExistence type="predicted"/>